<feature type="non-terminal residue" evidence="1">
    <location>
        <position position="190"/>
    </location>
</feature>
<sequence>MAKQSLLWTALPNGYSTDGKQLRVSVLVSPRLNPQNSSNILKSFHDFINWPDTVRRAGFAVKYGADKVIIPGNKFGGSNCVDGSLGVADSDVWQALFPNDTFVRGFQFNDMKNNVVLSYDTQEVLALIKELYSRLATISGDQLPELSTIRQEPKWAELIQAVERCDSRYVDETGMYNSKRLFGDIVKGFH</sequence>
<name>A0A3B1CNN5_9ZZZZ</name>
<accession>A0A3B1CNN5</accession>
<evidence type="ECO:0000313" key="1">
    <source>
        <dbReference type="EMBL" id="VAX24290.1"/>
    </source>
</evidence>
<proteinExistence type="predicted"/>
<gene>
    <name evidence="1" type="ORF">MNBD_NITROSPINAE01-1103</name>
</gene>
<dbReference type="EMBL" id="UOGC01000163">
    <property type="protein sequence ID" value="VAX24290.1"/>
    <property type="molecule type" value="Genomic_DNA"/>
</dbReference>
<reference evidence="1" key="1">
    <citation type="submission" date="2018-06" db="EMBL/GenBank/DDBJ databases">
        <authorList>
            <person name="Zhirakovskaya E."/>
        </authorList>
    </citation>
    <scope>NUCLEOTIDE SEQUENCE</scope>
</reference>
<organism evidence="1">
    <name type="scientific">hydrothermal vent metagenome</name>
    <dbReference type="NCBI Taxonomy" id="652676"/>
    <lineage>
        <taxon>unclassified sequences</taxon>
        <taxon>metagenomes</taxon>
        <taxon>ecological metagenomes</taxon>
    </lineage>
</organism>
<protein>
    <submittedName>
        <fullName evidence="1">Uncharacterized protein</fullName>
    </submittedName>
</protein>
<dbReference type="AlphaFoldDB" id="A0A3B1CNN5"/>